<sequence>MIFSRFVEAKAARAAKCFLEETMFEPETGCLESYIECLFENELVEEALDVFEQLKMAGHCVSLKTWNSTMLQSVKAKRVDVVWKLYGDMLEYDVVGDVDTIGYLVQAFCMENNTAKCHKTSSTGFGGRTCSEQCCLQ</sequence>
<evidence type="ECO:0000313" key="1">
    <source>
        <dbReference type="EMBL" id="KAL2520287.1"/>
    </source>
</evidence>
<proteinExistence type="predicted"/>
<organism evidence="1 2">
    <name type="scientific">Forsythia ovata</name>
    <dbReference type="NCBI Taxonomy" id="205694"/>
    <lineage>
        <taxon>Eukaryota</taxon>
        <taxon>Viridiplantae</taxon>
        <taxon>Streptophyta</taxon>
        <taxon>Embryophyta</taxon>
        <taxon>Tracheophyta</taxon>
        <taxon>Spermatophyta</taxon>
        <taxon>Magnoliopsida</taxon>
        <taxon>eudicotyledons</taxon>
        <taxon>Gunneridae</taxon>
        <taxon>Pentapetalae</taxon>
        <taxon>asterids</taxon>
        <taxon>lamiids</taxon>
        <taxon>Lamiales</taxon>
        <taxon>Oleaceae</taxon>
        <taxon>Forsythieae</taxon>
        <taxon>Forsythia</taxon>
    </lineage>
</organism>
<gene>
    <name evidence="1" type="ORF">Fot_24210</name>
</gene>
<keyword evidence="2" id="KW-1185">Reference proteome</keyword>
<protein>
    <submittedName>
        <fullName evidence="1">Pentatricopeptide repeat-containing protein</fullName>
    </submittedName>
</protein>
<dbReference type="Proteomes" id="UP001604277">
    <property type="component" value="Unassembled WGS sequence"/>
</dbReference>
<accession>A0ABD1U5J9</accession>
<dbReference type="InterPro" id="IPR011990">
    <property type="entry name" value="TPR-like_helical_dom_sf"/>
</dbReference>
<reference evidence="2" key="1">
    <citation type="submission" date="2024-07" db="EMBL/GenBank/DDBJ databases">
        <title>Two chromosome-level genome assemblies of Korean endemic species Abeliophyllum distichum and Forsythia ovata (Oleaceae).</title>
        <authorList>
            <person name="Jang H."/>
        </authorList>
    </citation>
    <scope>NUCLEOTIDE SEQUENCE [LARGE SCALE GENOMIC DNA]</scope>
</reference>
<evidence type="ECO:0000313" key="2">
    <source>
        <dbReference type="Proteomes" id="UP001604277"/>
    </source>
</evidence>
<comment type="caution">
    <text evidence="1">The sequence shown here is derived from an EMBL/GenBank/DDBJ whole genome shotgun (WGS) entry which is preliminary data.</text>
</comment>
<name>A0ABD1U5J9_9LAMI</name>
<dbReference type="EMBL" id="JBFOLJ010000007">
    <property type="protein sequence ID" value="KAL2520287.1"/>
    <property type="molecule type" value="Genomic_DNA"/>
</dbReference>
<dbReference type="Gene3D" id="1.25.40.10">
    <property type="entry name" value="Tetratricopeptide repeat domain"/>
    <property type="match status" value="1"/>
</dbReference>
<dbReference type="AlphaFoldDB" id="A0ABD1U5J9"/>